<evidence type="ECO:0000313" key="3">
    <source>
        <dbReference type="Proteomes" id="UP000282311"/>
    </source>
</evidence>
<dbReference type="RefSeq" id="WP_120747705.1">
    <property type="nucleotide sequence ID" value="NZ_RBAH01000008.1"/>
</dbReference>
<evidence type="ECO:0000313" key="2">
    <source>
        <dbReference type="EMBL" id="RKN84449.1"/>
    </source>
</evidence>
<name>A0A3B0CJK5_9BACL</name>
<feature type="region of interest" description="Disordered" evidence="1">
    <location>
        <begin position="408"/>
        <end position="445"/>
    </location>
</feature>
<dbReference type="OrthoDB" id="2545931at2"/>
<accession>A0A3B0CJK5</accession>
<protein>
    <submittedName>
        <fullName evidence="2">Uncharacterized protein</fullName>
    </submittedName>
</protein>
<evidence type="ECO:0000256" key="1">
    <source>
        <dbReference type="SAM" id="MobiDB-lite"/>
    </source>
</evidence>
<gene>
    <name evidence="2" type="ORF">D7M11_13280</name>
</gene>
<dbReference type="AlphaFoldDB" id="A0A3B0CJK5"/>
<keyword evidence="3" id="KW-1185">Reference proteome</keyword>
<comment type="caution">
    <text evidence="2">The sequence shown here is derived from an EMBL/GenBank/DDBJ whole genome shotgun (WGS) entry which is preliminary data.</text>
</comment>
<feature type="compositionally biased region" description="Low complexity" evidence="1">
    <location>
        <begin position="408"/>
        <end position="444"/>
    </location>
</feature>
<proteinExistence type="predicted"/>
<dbReference type="EMBL" id="RBAH01000008">
    <property type="protein sequence ID" value="RKN84449.1"/>
    <property type="molecule type" value="Genomic_DNA"/>
</dbReference>
<dbReference type="Proteomes" id="UP000282311">
    <property type="component" value="Unassembled WGS sequence"/>
</dbReference>
<organism evidence="2 3">
    <name type="scientific">Paenibacillus ginsengarvi</name>
    <dbReference type="NCBI Taxonomy" id="400777"/>
    <lineage>
        <taxon>Bacteria</taxon>
        <taxon>Bacillati</taxon>
        <taxon>Bacillota</taxon>
        <taxon>Bacilli</taxon>
        <taxon>Bacillales</taxon>
        <taxon>Paenibacillaceae</taxon>
        <taxon>Paenibacillus</taxon>
    </lineage>
</organism>
<reference evidence="2 3" key="1">
    <citation type="journal article" date="2007" name="Int. J. Syst. Evol. Microbiol.">
        <title>Paenibacillus ginsengarvi sp. nov., isolated from soil from ginseng cultivation.</title>
        <authorList>
            <person name="Yoon M.H."/>
            <person name="Ten L.N."/>
            <person name="Im W.T."/>
        </authorList>
    </citation>
    <scope>NUCLEOTIDE SEQUENCE [LARGE SCALE GENOMIC DNA]</scope>
    <source>
        <strain evidence="2 3">KCTC 13059</strain>
    </source>
</reference>
<sequence>MRRNMHGVLLSRARKIALAFLVFCFALAPYAAFAGKEGVYISGSSYFTLEKVRFSEGSDDAILRFSVALHNGDSVPIDYNNYGARVTDDSGFSYSAQLTGQQNARVQPGKEQQFAYEARVTKGLKPEQLQVTLFTWNYGTTVSMSDLGSLSVAAAMSETSGTSPEAVVPLKKVDAAFSNDDKVSFRVGNEYFVSENNEWALYTDLIAENAGDNGLTLPAGLKMRLEDSNGQVVSVTTVDGADRSLLPGKPQRITIRAALPSAASTGDWTLQFYYVNGTASTVLESLPVGRTSSVSAIGNARSVADSSGQETVSVQVESAAVTPSEAGQWVSAKVLVSNKGTKVAAIPKLAVKFQTSDGAVSVSSEDTSVHASYLSPSESETFTYNVLLPKGVSVSDMQIALFESRGSATAGTGSNTNANNTNANNANNANTNNANNGNSNNTGTQTKTVPVLVTSLSRAQVNATSGSSDYALGDSLGLTLDKKAEVALTDLHLYDNESNGFKTVVAKFKFTNKDTTVLATPDLAFELVDDSGHIYSGTKQTTVPAQLATNSSYLISYSFLMMSADTEKPMQLRAYNAKDTSRVPLGNVQVSIQDDDVTDMNWGVYPYQLDVKSKELVHSVLSTTFSYTLRLDVDVQRKEQIIADAALSKLQFDLIDALGQVISTQSIAFQGNVKLLNGLNEVTFTNLKINQFSSKNFVNVYETIDTPNGIVKRKVMEIRNW</sequence>